<dbReference type="EMBL" id="CM017328">
    <property type="protein sequence ID" value="KAE8124136.1"/>
    <property type="molecule type" value="Genomic_DNA"/>
</dbReference>
<dbReference type="GO" id="GO:0005634">
    <property type="term" value="C:nucleus"/>
    <property type="evidence" value="ECO:0007669"/>
    <property type="project" value="UniProtKB-SubCell"/>
</dbReference>
<dbReference type="GO" id="GO:0006355">
    <property type="term" value="P:regulation of DNA-templated transcription"/>
    <property type="evidence" value="ECO:0007669"/>
    <property type="project" value="InterPro"/>
</dbReference>
<dbReference type="OrthoDB" id="1305701at2759"/>
<sequence length="90" mass="10379">MVGTVSRLEQLVENHSELREALKRLQAEVKVDNFIRKIKDRIAINGLIRYNEILEGCISGQNSMTKMVEEVAVLFADHMDLLEEFCEFLP</sequence>
<evidence type="ECO:0000256" key="2">
    <source>
        <dbReference type="ARBA" id="ARBA00023242"/>
    </source>
</evidence>
<dbReference type="Proteomes" id="UP000327013">
    <property type="component" value="Chromosome 8"/>
</dbReference>
<protein>
    <submittedName>
        <fullName evidence="4">Uncharacterized protein</fullName>
    </submittedName>
</protein>
<reference evidence="4 5" key="1">
    <citation type="submission" date="2019-06" db="EMBL/GenBank/DDBJ databases">
        <title>A chromosomal-level reference genome of Carpinus fangiana (Coryloideae, Betulaceae).</title>
        <authorList>
            <person name="Yang X."/>
            <person name="Wang Z."/>
            <person name="Zhang L."/>
            <person name="Hao G."/>
            <person name="Liu J."/>
            <person name="Yang Y."/>
        </authorList>
    </citation>
    <scope>NUCLEOTIDE SEQUENCE [LARGE SCALE GENOMIC DNA]</scope>
    <source>
        <strain evidence="4">Cfa_2016G</strain>
        <tissue evidence="4">Leaf</tissue>
    </source>
</reference>
<dbReference type="AlphaFoldDB" id="A0A5N6RNX7"/>
<keyword evidence="2 3" id="KW-0539">Nucleus</keyword>
<name>A0A5N6RNX7_9ROSI</name>
<accession>A0A5N6RNX7</accession>
<dbReference type="Gene3D" id="1.20.1160.11">
    <property type="entry name" value="Paired amphipathic helix"/>
    <property type="match status" value="1"/>
</dbReference>
<comment type="subcellular location">
    <subcellularLocation>
        <location evidence="1 3">Nucleus</location>
    </subcellularLocation>
</comment>
<evidence type="ECO:0000313" key="4">
    <source>
        <dbReference type="EMBL" id="KAE8124136.1"/>
    </source>
</evidence>
<evidence type="ECO:0000256" key="1">
    <source>
        <dbReference type="ARBA" id="ARBA00004123"/>
    </source>
</evidence>
<dbReference type="InterPro" id="IPR036600">
    <property type="entry name" value="PAH_sf"/>
</dbReference>
<gene>
    <name evidence="4" type="ORF">FH972_019044</name>
</gene>
<dbReference type="InterPro" id="IPR003822">
    <property type="entry name" value="PAH"/>
</dbReference>
<dbReference type="Pfam" id="PF02671">
    <property type="entry name" value="PAH"/>
    <property type="match status" value="1"/>
</dbReference>
<organism evidence="4 5">
    <name type="scientific">Carpinus fangiana</name>
    <dbReference type="NCBI Taxonomy" id="176857"/>
    <lineage>
        <taxon>Eukaryota</taxon>
        <taxon>Viridiplantae</taxon>
        <taxon>Streptophyta</taxon>
        <taxon>Embryophyta</taxon>
        <taxon>Tracheophyta</taxon>
        <taxon>Spermatophyta</taxon>
        <taxon>Magnoliopsida</taxon>
        <taxon>eudicotyledons</taxon>
        <taxon>Gunneridae</taxon>
        <taxon>Pentapetalae</taxon>
        <taxon>rosids</taxon>
        <taxon>fabids</taxon>
        <taxon>Fagales</taxon>
        <taxon>Betulaceae</taxon>
        <taxon>Carpinus</taxon>
    </lineage>
</organism>
<evidence type="ECO:0000256" key="3">
    <source>
        <dbReference type="PROSITE-ProRule" id="PRU00810"/>
    </source>
</evidence>
<dbReference type="SUPFAM" id="SSF47762">
    <property type="entry name" value="PAH2 domain"/>
    <property type="match status" value="1"/>
</dbReference>
<proteinExistence type="predicted"/>
<keyword evidence="5" id="KW-1185">Reference proteome</keyword>
<evidence type="ECO:0000313" key="5">
    <source>
        <dbReference type="Proteomes" id="UP000327013"/>
    </source>
</evidence>
<dbReference type="PROSITE" id="PS51477">
    <property type="entry name" value="PAH"/>
    <property type="match status" value="1"/>
</dbReference>